<dbReference type="GO" id="GO:0035435">
    <property type="term" value="P:phosphate ion transmembrane transport"/>
    <property type="evidence" value="ECO:0007669"/>
    <property type="project" value="InterPro"/>
</dbReference>
<evidence type="ECO:0000256" key="2">
    <source>
        <dbReference type="ARBA" id="ARBA00022592"/>
    </source>
</evidence>
<evidence type="ECO:0000256" key="1">
    <source>
        <dbReference type="ARBA" id="ARBA00022448"/>
    </source>
</evidence>
<dbReference type="Proteomes" id="UP000192418">
    <property type="component" value="Unassembled WGS sequence"/>
</dbReference>
<dbReference type="CDD" id="cd03260">
    <property type="entry name" value="ABC_PstB_phosphate_transporter"/>
    <property type="match status" value="1"/>
</dbReference>
<organism evidence="6 7">
    <name type="scientific">Desulfocicer vacuolatum DSM 3385</name>
    <dbReference type="NCBI Taxonomy" id="1121400"/>
    <lineage>
        <taxon>Bacteria</taxon>
        <taxon>Pseudomonadati</taxon>
        <taxon>Thermodesulfobacteriota</taxon>
        <taxon>Desulfobacteria</taxon>
        <taxon>Desulfobacterales</taxon>
        <taxon>Desulfobacteraceae</taxon>
        <taxon>Desulfocicer</taxon>
    </lineage>
</organism>
<protein>
    <submittedName>
        <fullName evidence="6">Phosphate ABC transporter ATP-binding protein, PhoT family</fullName>
    </submittedName>
</protein>
<accession>A0A1W2E6L2</accession>
<gene>
    <name evidence="6" type="ORF">SAMN02746065_12537</name>
</gene>
<dbReference type="Gene3D" id="3.40.50.300">
    <property type="entry name" value="P-loop containing nucleotide triphosphate hydrolases"/>
    <property type="match status" value="1"/>
</dbReference>
<dbReference type="GO" id="GO:0016020">
    <property type="term" value="C:membrane"/>
    <property type="evidence" value="ECO:0007669"/>
    <property type="project" value="InterPro"/>
</dbReference>
<evidence type="ECO:0000313" key="7">
    <source>
        <dbReference type="Proteomes" id="UP000192418"/>
    </source>
</evidence>
<dbReference type="InterPro" id="IPR017871">
    <property type="entry name" value="ABC_transporter-like_CS"/>
</dbReference>
<sequence>MKKTKIKVQDLNFFYGPHHILNKINLDIPAGTITAVSGPSGQGKSSLLTALNRLWENIDGARATGRIWIDFGKGLEEISKKEYNVHHLRQKVGMVFQMPNPLPMSILKNMQFPLKLAGISKNMVPEKIETALQQAHLWEEVKDRLSSDAQMLSGGQLQRLCIARSLVIQPEVLLLDEPTASLDPASVEKIEQLLLELKSRCTIVMVSHYMDQIRRIADRNLLLSNGNLSLVTTKEQ</sequence>
<dbReference type="InterPro" id="IPR003593">
    <property type="entry name" value="AAA+_ATPase"/>
</dbReference>
<keyword evidence="2" id="KW-0592">Phosphate transport</keyword>
<dbReference type="RefSeq" id="WP_084071321.1">
    <property type="nucleotide sequence ID" value="NZ_FWXY01000025.1"/>
</dbReference>
<evidence type="ECO:0000259" key="5">
    <source>
        <dbReference type="PROSITE" id="PS50893"/>
    </source>
</evidence>
<dbReference type="STRING" id="1121400.SAMN02746065_12537"/>
<dbReference type="InterPro" id="IPR005670">
    <property type="entry name" value="PstB-like"/>
</dbReference>
<reference evidence="6 7" key="1">
    <citation type="submission" date="2017-04" db="EMBL/GenBank/DDBJ databases">
        <authorList>
            <person name="Afonso C.L."/>
            <person name="Miller P.J."/>
            <person name="Scott M.A."/>
            <person name="Spackman E."/>
            <person name="Goraichik I."/>
            <person name="Dimitrov K.M."/>
            <person name="Suarez D.L."/>
            <person name="Swayne D.E."/>
        </authorList>
    </citation>
    <scope>NUCLEOTIDE SEQUENCE [LARGE SCALE GENOMIC DNA]</scope>
    <source>
        <strain evidence="6 7">DSM 3385</strain>
    </source>
</reference>
<proteinExistence type="predicted"/>
<name>A0A1W2E6L2_9BACT</name>
<dbReference type="Pfam" id="PF00005">
    <property type="entry name" value="ABC_tran"/>
    <property type="match status" value="1"/>
</dbReference>
<dbReference type="PROSITE" id="PS00211">
    <property type="entry name" value="ABC_TRANSPORTER_1"/>
    <property type="match status" value="1"/>
</dbReference>
<dbReference type="AlphaFoldDB" id="A0A1W2E6L2"/>
<dbReference type="SMART" id="SM00382">
    <property type="entry name" value="AAA"/>
    <property type="match status" value="1"/>
</dbReference>
<evidence type="ECO:0000256" key="4">
    <source>
        <dbReference type="ARBA" id="ARBA00022840"/>
    </source>
</evidence>
<dbReference type="PROSITE" id="PS50893">
    <property type="entry name" value="ABC_TRANSPORTER_2"/>
    <property type="match status" value="1"/>
</dbReference>
<keyword evidence="4 6" id="KW-0067">ATP-binding</keyword>
<dbReference type="EMBL" id="FWXY01000025">
    <property type="protein sequence ID" value="SMD05285.1"/>
    <property type="molecule type" value="Genomic_DNA"/>
</dbReference>
<keyword evidence="7" id="KW-1185">Reference proteome</keyword>
<evidence type="ECO:0000256" key="3">
    <source>
        <dbReference type="ARBA" id="ARBA00022741"/>
    </source>
</evidence>
<dbReference type="GO" id="GO:0005315">
    <property type="term" value="F:phosphate transmembrane transporter activity"/>
    <property type="evidence" value="ECO:0007669"/>
    <property type="project" value="InterPro"/>
</dbReference>
<keyword evidence="3" id="KW-0547">Nucleotide-binding</keyword>
<dbReference type="GO" id="GO:0005524">
    <property type="term" value="F:ATP binding"/>
    <property type="evidence" value="ECO:0007669"/>
    <property type="project" value="UniProtKB-KW"/>
</dbReference>
<feature type="domain" description="ABC transporter" evidence="5">
    <location>
        <begin position="6"/>
        <end position="236"/>
    </location>
</feature>
<dbReference type="PANTHER" id="PTHR43423">
    <property type="entry name" value="ABC TRANSPORTER I FAMILY MEMBER 17"/>
    <property type="match status" value="1"/>
</dbReference>
<dbReference type="GO" id="GO:0016887">
    <property type="term" value="F:ATP hydrolysis activity"/>
    <property type="evidence" value="ECO:0007669"/>
    <property type="project" value="InterPro"/>
</dbReference>
<dbReference type="OrthoDB" id="5448699at2"/>
<dbReference type="SUPFAM" id="SSF52540">
    <property type="entry name" value="P-loop containing nucleoside triphosphate hydrolases"/>
    <property type="match status" value="1"/>
</dbReference>
<evidence type="ECO:0000313" key="6">
    <source>
        <dbReference type="EMBL" id="SMD05285.1"/>
    </source>
</evidence>
<dbReference type="PANTHER" id="PTHR43423:SF1">
    <property type="entry name" value="ABC TRANSPORTER I FAMILY MEMBER 17"/>
    <property type="match status" value="1"/>
</dbReference>
<keyword evidence="1" id="KW-0813">Transport</keyword>
<dbReference type="InterPro" id="IPR027417">
    <property type="entry name" value="P-loop_NTPase"/>
</dbReference>
<dbReference type="InterPro" id="IPR003439">
    <property type="entry name" value="ABC_transporter-like_ATP-bd"/>
</dbReference>